<dbReference type="InterPro" id="IPR009057">
    <property type="entry name" value="Homeodomain-like_sf"/>
</dbReference>
<name>A0A7I9XZV0_9MYCO</name>
<dbReference type="Pfam" id="PF00440">
    <property type="entry name" value="TetR_N"/>
    <property type="match status" value="1"/>
</dbReference>
<sequence length="194" mass="21303">MSAASSIVREQGVGALTVADVLSRTKLGTRAFYRHFDSKDQLVQSVFLEMARAEVRRLRRKLARASNPVEAVAAWIDGRLDLAFDASVRSDLRNLSLEAQSQMFAAPEVVGPAYRELLNPLLQQLELGNKQGIFAEIDPPTVAELLHGAVWAVVEQQWATGNCDRAKARDAVLRFCLSGLGAPEHMIAAVITHR</sequence>
<keyword evidence="2 4" id="KW-0238">DNA-binding</keyword>
<dbReference type="Proteomes" id="UP000465361">
    <property type="component" value="Unassembled WGS sequence"/>
</dbReference>
<dbReference type="InterPro" id="IPR036271">
    <property type="entry name" value="Tet_transcr_reg_TetR-rel_C_sf"/>
</dbReference>
<protein>
    <submittedName>
        <fullName evidence="6">TetR family transcriptional regulator</fullName>
    </submittedName>
</protein>
<evidence type="ECO:0000313" key="7">
    <source>
        <dbReference type="Proteomes" id="UP000465361"/>
    </source>
</evidence>
<reference evidence="6 7" key="1">
    <citation type="journal article" date="2019" name="Emerg. Microbes Infect.">
        <title>Comprehensive subspecies identification of 175 nontuberculous mycobacteria species based on 7547 genomic profiles.</title>
        <authorList>
            <person name="Matsumoto Y."/>
            <person name="Kinjo T."/>
            <person name="Motooka D."/>
            <person name="Nabeya D."/>
            <person name="Jung N."/>
            <person name="Uechi K."/>
            <person name="Horii T."/>
            <person name="Iida T."/>
            <person name="Fujita J."/>
            <person name="Nakamura S."/>
        </authorList>
    </citation>
    <scope>NUCLEOTIDE SEQUENCE [LARGE SCALE GENOMIC DNA]</scope>
    <source>
        <strain evidence="6 7">JCM 17322</strain>
    </source>
</reference>
<evidence type="ECO:0000256" key="3">
    <source>
        <dbReference type="ARBA" id="ARBA00023163"/>
    </source>
</evidence>
<dbReference type="PANTHER" id="PTHR30055:SF234">
    <property type="entry name" value="HTH-TYPE TRANSCRIPTIONAL REGULATOR BETI"/>
    <property type="match status" value="1"/>
</dbReference>
<accession>A0A7I9XZV0</accession>
<gene>
    <name evidence="6" type="ORF">MBOT_26080</name>
</gene>
<dbReference type="AlphaFoldDB" id="A0A7I9XZV0"/>
<feature type="DNA-binding region" description="H-T-H motif" evidence="4">
    <location>
        <begin position="17"/>
        <end position="36"/>
    </location>
</feature>
<dbReference type="GO" id="GO:0003700">
    <property type="term" value="F:DNA-binding transcription factor activity"/>
    <property type="evidence" value="ECO:0007669"/>
    <property type="project" value="TreeGrafter"/>
</dbReference>
<evidence type="ECO:0000256" key="2">
    <source>
        <dbReference type="ARBA" id="ARBA00023125"/>
    </source>
</evidence>
<keyword evidence="7" id="KW-1185">Reference proteome</keyword>
<feature type="domain" description="HTH tetR-type" evidence="5">
    <location>
        <begin position="1"/>
        <end position="54"/>
    </location>
</feature>
<dbReference type="PROSITE" id="PS50977">
    <property type="entry name" value="HTH_TETR_2"/>
    <property type="match status" value="1"/>
</dbReference>
<evidence type="ECO:0000313" key="6">
    <source>
        <dbReference type="EMBL" id="GFG75243.1"/>
    </source>
</evidence>
<dbReference type="EMBL" id="BLKW01000004">
    <property type="protein sequence ID" value="GFG75243.1"/>
    <property type="molecule type" value="Genomic_DNA"/>
</dbReference>
<evidence type="ECO:0000256" key="1">
    <source>
        <dbReference type="ARBA" id="ARBA00023015"/>
    </source>
</evidence>
<organism evidence="6 7">
    <name type="scientific">Mycobacterium botniense</name>
    <dbReference type="NCBI Taxonomy" id="84962"/>
    <lineage>
        <taxon>Bacteria</taxon>
        <taxon>Bacillati</taxon>
        <taxon>Actinomycetota</taxon>
        <taxon>Actinomycetes</taxon>
        <taxon>Mycobacteriales</taxon>
        <taxon>Mycobacteriaceae</taxon>
        <taxon>Mycobacterium</taxon>
    </lineage>
</organism>
<dbReference type="InterPro" id="IPR001647">
    <property type="entry name" value="HTH_TetR"/>
</dbReference>
<keyword evidence="1" id="KW-0805">Transcription regulation</keyword>
<dbReference type="InterPro" id="IPR050109">
    <property type="entry name" value="HTH-type_TetR-like_transc_reg"/>
</dbReference>
<dbReference type="Gene3D" id="1.10.357.10">
    <property type="entry name" value="Tetracycline Repressor, domain 2"/>
    <property type="match status" value="1"/>
</dbReference>
<comment type="caution">
    <text evidence="6">The sequence shown here is derived from an EMBL/GenBank/DDBJ whole genome shotgun (WGS) entry which is preliminary data.</text>
</comment>
<keyword evidence="3" id="KW-0804">Transcription</keyword>
<dbReference type="PROSITE" id="PS01081">
    <property type="entry name" value="HTH_TETR_1"/>
    <property type="match status" value="1"/>
</dbReference>
<dbReference type="GO" id="GO:0000976">
    <property type="term" value="F:transcription cis-regulatory region binding"/>
    <property type="evidence" value="ECO:0007669"/>
    <property type="project" value="TreeGrafter"/>
</dbReference>
<dbReference type="InterPro" id="IPR023772">
    <property type="entry name" value="DNA-bd_HTH_TetR-type_CS"/>
</dbReference>
<dbReference type="PANTHER" id="PTHR30055">
    <property type="entry name" value="HTH-TYPE TRANSCRIPTIONAL REGULATOR RUTR"/>
    <property type="match status" value="1"/>
</dbReference>
<proteinExistence type="predicted"/>
<dbReference type="SUPFAM" id="SSF46689">
    <property type="entry name" value="Homeodomain-like"/>
    <property type="match status" value="1"/>
</dbReference>
<evidence type="ECO:0000256" key="4">
    <source>
        <dbReference type="PROSITE-ProRule" id="PRU00335"/>
    </source>
</evidence>
<dbReference type="SUPFAM" id="SSF48498">
    <property type="entry name" value="Tetracyclin repressor-like, C-terminal domain"/>
    <property type="match status" value="1"/>
</dbReference>
<evidence type="ECO:0000259" key="5">
    <source>
        <dbReference type="PROSITE" id="PS50977"/>
    </source>
</evidence>